<dbReference type="InterPro" id="IPR045351">
    <property type="entry name" value="DUF6531"/>
</dbReference>
<proteinExistence type="predicted"/>
<dbReference type="InterPro" id="IPR031325">
    <property type="entry name" value="RHS_repeat"/>
</dbReference>
<evidence type="ECO:0000259" key="6">
    <source>
        <dbReference type="Pfam" id="PF25023"/>
    </source>
</evidence>
<dbReference type="STRING" id="749414.SBI_03137"/>
<dbReference type="InterPro" id="IPR022385">
    <property type="entry name" value="Rhs_assc_core"/>
</dbReference>
<dbReference type="InterPro" id="IPR056823">
    <property type="entry name" value="TEN-like_YD-shell"/>
</dbReference>
<protein>
    <submittedName>
        <fullName evidence="7">RHS/YD repeat-containing protein</fullName>
    </submittedName>
</protein>
<dbReference type="RefSeq" id="WP_014175735.1">
    <property type="nucleotide sequence ID" value="NC_016582.1"/>
</dbReference>
<accession>D7C6P1</accession>
<dbReference type="Pfam" id="PF25023">
    <property type="entry name" value="TEN_YD-shell"/>
    <property type="match status" value="2"/>
</dbReference>
<evidence type="ECO:0000256" key="1">
    <source>
        <dbReference type="ARBA" id="ARBA00022737"/>
    </source>
</evidence>
<dbReference type="Gene3D" id="2.180.10.10">
    <property type="entry name" value="RHS repeat-associated core"/>
    <property type="match status" value="3"/>
</dbReference>
<dbReference type="NCBIfam" id="TIGR03696">
    <property type="entry name" value="Rhs_assc_core"/>
    <property type="match status" value="1"/>
</dbReference>
<organism evidence="7 8">
    <name type="scientific">Streptomyces bingchenggensis (strain BCW-1)</name>
    <dbReference type="NCBI Taxonomy" id="749414"/>
    <lineage>
        <taxon>Bacteria</taxon>
        <taxon>Bacillati</taxon>
        <taxon>Actinomycetota</taxon>
        <taxon>Actinomycetes</taxon>
        <taxon>Kitasatosporales</taxon>
        <taxon>Streptomycetaceae</taxon>
        <taxon>Streptomyces</taxon>
    </lineage>
</organism>
<feature type="domain" description="DUF6531" evidence="4">
    <location>
        <begin position="394"/>
        <end position="465"/>
    </location>
</feature>
<feature type="coiled-coil region" evidence="2">
    <location>
        <begin position="214"/>
        <end position="241"/>
    </location>
</feature>
<dbReference type="PATRIC" id="fig|749414.3.peg.3256"/>
<dbReference type="eggNOG" id="COG3209">
    <property type="taxonomic scope" value="Bacteria"/>
</dbReference>
<dbReference type="PANTHER" id="PTHR32305">
    <property type="match status" value="1"/>
</dbReference>
<dbReference type="NCBIfam" id="TIGR01643">
    <property type="entry name" value="YD_repeat_2x"/>
    <property type="match status" value="17"/>
</dbReference>
<dbReference type="InterPro" id="IPR006530">
    <property type="entry name" value="YD"/>
</dbReference>
<feature type="region of interest" description="Disordered" evidence="3">
    <location>
        <begin position="494"/>
        <end position="514"/>
    </location>
</feature>
<keyword evidence="2" id="KW-0175">Coiled coil</keyword>
<feature type="domain" description="Teneurin-like YD-shell" evidence="6">
    <location>
        <begin position="1313"/>
        <end position="1393"/>
    </location>
</feature>
<dbReference type="EMBL" id="CP002047">
    <property type="protein sequence ID" value="ADI06258.1"/>
    <property type="molecule type" value="Genomic_DNA"/>
</dbReference>
<dbReference type="Proteomes" id="UP000000377">
    <property type="component" value="Chromosome"/>
</dbReference>
<feature type="domain" description="Teneurin-like YD-shell" evidence="6">
    <location>
        <begin position="849"/>
        <end position="993"/>
    </location>
</feature>
<dbReference type="InterPro" id="IPR050708">
    <property type="entry name" value="T6SS_VgrG/RHS"/>
</dbReference>
<evidence type="ECO:0000313" key="7">
    <source>
        <dbReference type="EMBL" id="ADI06258.1"/>
    </source>
</evidence>
<dbReference type="KEGG" id="sbh:SBI_03137"/>
<evidence type="ECO:0000259" key="4">
    <source>
        <dbReference type="Pfam" id="PF20148"/>
    </source>
</evidence>
<keyword evidence="1" id="KW-0677">Repeat</keyword>
<sequence length="1566" mass="171230">MGGLDLTPDFIDDAVEKGTEVIGDGIEWGGNKVADGLDKVGLEDGADWVRDKSRSVANELGADVAEMRLDETEDPKKLIYGSAGKIRSTAGHLRDFKKAFNDVGDGLKRLDSAHWKGKAADAFREEVAVEPKKWFKAADACEKAALAMETFAGTVEWAQLQAQEAIDDYKAAKKASKDAVSAYNEQVVAYNAAVEDGKDACKPGKFHDPGPGKAKLAQQKLDEARRQRNEAADTARTAVKAARDAAPPKPSYFEQAEDGLTGLKLDATHFTAGVIKGGASVVGFARSVNPLDPYNITHPAEYATGLNNTAAGLVNVASDPYGAGKQMLDGFAKDPAEGTGRVFGEVLGAKGIGAARKGITAGKYARPRGRVRDSLRNWGKKAFARKKKCSGGTDPIDLATGKMFLPQTDVTLPGALPLVFTRRVESGYTEGRWFGSSWSSTVDQRLEIDAEGVVFVSEDGLLLSYPHPAPDLSTLPETGPRWPLDRNEHGDYTVTDPAGGHTRHFTGPSDGGDGTARLEQISDRSGNFITFEYDSGGTPTAIVHSAGYHLKLTTQDGRITALHLAGAAADGTDQELIRYGYADGNLTEVVNSSGLPLRFEYDDESRVISWTDTNERRYDYVYDNRDRCIAQGGEAGHIALRLDYDRIDQGTGHRITTVTTVDGHATRYLFNDAYQLVAETNPLGHTTRATYDRHDRPLTHTDPLGHTTAYTYDEAGNLTKITGPDGHESTATYNALGLPTSVTGPDGVTWNQAYDEAGHHTSVTDPTGHATRYAYDDRGHLIAITDALGQTTGVRCDAAGLPVEIMDPPGATTRYQRDAFGRPVILTDPLGHTTHLRWTVEGKLVARTNPDGTMETWTYDGEGNCTKSVDAAGRVTSYEYTHFDLLAARTNPDGVRYEFTHDAHLRLTQVTNPQGLSWSYDYDPAGRLVAETDFDDRTLTYTHDAAGRLTTHTNPLGQTIHYERDATGRIASKAADDRVTRYTYDPAGRLLQATSPEAEVIYQRDRLGRVKSEMVNGRVLTHAYDALGRRTRRTTPTGATTTYTYDAAGNRTTLTASGHTVAFDHDAAGRETTRHIGEALTLTHTWDPLGRLTEQTLTGPTPDPVRHRAYTYRADGYVTTIDDHLTGRRAFDLDTAGRVTTVRAQGWTERYAYDEAGNQTHASWPAAHPAQDSTGTRAYVGTRITRAGNIRYEHDDAGRLTLRQKTRLSKKPDTWRYAWDAEDRLTAVTTPDGAVWRYLYDPFGRRTAKQRLADDGAVAEQVDFTWEGATLVEQTTTTPGLPHPVTLTWDHRGLHPLAQTERITDVTTQQEIDRRFFAIVTDLVGTPTELVEETGDIAWRTRATLWGTTTWTADSTTYTPLRFPGQYYDPEPGLHYNHHRYYDPTTARYLTPDPLGLTPAPNPTTYVHNPTGWVDPLGLSGVKEGCGGGSSEVWHPGRPGVDDSPQGALPADAGIKPGEALKPGGHHYVVKLDGSLRAMYDDDMWRLAPDAGHTSLGERQPVLMAGTFDVNADGVINRFDNFSGHYQPAQLPGSKSLEDIARAAFARHRLEPAPDAWDPWIPPSYR</sequence>
<dbReference type="Pfam" id="PF05593">
    <property type="entry name" value="RHS_repeat"/>
    <property type="match status" value="5"/>
</dbReference>
<dbReference type="Pfam" id="PF20148">
    <property type="entry name" value="DUF6531"/>
    <property type="match status" value="1"/>
</dbReference>
<dbReference type="InterPro" id="IPR049082">
    <property type="entry name" value="T7SS_signal"/>
</dbReference>
<dbReference type="Pfam" id="PF21725">
    <property type="entry name" value="T7SS_signal"/>
    <property type="match status" value="1"/>
</dbReference>
<name>D7C6P1_STRBB</name>
<feature type="domain" description="Putative T7SS secretion signal" evidence="5">
    <location>
        <begin position="12"/>
        <end position="250"/>
    </location>
</feature>
<reference evidence="7 8" key="1">
    <citation type="journal article" date="2010" name="J. Bacteriol.">
        <title>Genome sequence of the milbemycin-producing bacterium Streptomyces bingchenggensis.</title>
        <authorList>
            <person name="Wang X.J."/>
            <person name="Yan Y.J."/>
            <person name="Zhang B."/>
            <person name="An J."/>
            <person name="Wang J.J."/>
            <person name="Tian J."/>
            <person name="Jiang L."/>
            <person name="Chen Y.H."/>
            <person name="Huang S.X."/>
            <person name="Yin M."/>
            <person name="Zhang J."/>
            <person name="Gao A.L."/>
            <person name="Liu C.X."/>
            <person name="Zhu Z.X."/>
            <person name="Xiang W.S."/>
        </authorList>
    </citation>
    <scope>NUCLEOTIDE SEQUENCE [LARGE SCALE GENOMIC DNA]</scope>
    <source>
        <strain evidence="7 8">BCW-1</strain>
    </source>
</reference>
<evidence type="ECO:0000256" key="3">
    <source>
        <dbReference type="SAM" id="MobiDB-lite"/>
    </source>
</evidence>
<evidence type="ECO:0000259" key="5">
    <source>
        <dbReference type="Pfam" id="PF21725"/>
    </source>
</evidence>
<evidence type="ECO:0000313" key="8">
    <source>
        <dbReference type="Proteomes" id="UP000000377"/>
    </source>
</evidence>
<keyword evidence="8" id="KW-1185">Reference proteome</keyword>
<evidence type="ECO:0000256" key="2">
    <source>
        <dbReference type="SAM" id="Coils"/>
    </source>
</evidence>
<dbReference type="PANTHER" id="PTHR32305:SF15">
    <property type="entry name" value="PROTEIN RHSA-RELATED"/>
    <property type="match status" value="1"/>
</dbReference>
<gene>
    <name evidence="7" type="ordered locus">SBI_03137</name>
</gene>
<dbReference type="HOGENOM" id="CLU_001218_1_2_11"/>